<protein>
    <submittedName>
        <fullName evidence="5">Melanotransferrin-like</fullName>
    </submittedName>
</protein>
<dbReference type="SUPFAM" id="SSF53850">
    <property type="entry name" value="Periplasmic binding protein-like II"/>
    <property type="match status" value="2"/>
</dbReference>
<dbReference type="PRINTS" id="PR00422">
    <property type="entry name" value="TRANSFERRIN"/>
</dbReference>
<dbReference type="PANTHER" id="PTHR11485:SF28">
    <property type="entry name" value="OVOTRANSFERRIN"/>
    <property type="match status" value="1"/>
</dbReference>
<dbReference type="GO" id="GO:0005615">
    <property type="term" value="C:extracellular space"/>
    <property type="evidence" value="ECO:0007669"/>
    <property type="project" value="TreeGrafter"/>
</dbReference>
<dbReference type="PROSITE" id="PS51408">
    <property type="entry name" value="TRANSFERRIN_LIKE_4"/>
    <property type="match status" value="2"/>
</dbReference>
<dbReference type="GO" id="GO:0006826">
    <property type="term" value="P:iron ion transport"/>
    <property type="evidence" value="ECO:0007669"/>
    <property type="project" value="TreeGrafter"/>
</dbReference>
<dbReference type="SMART" id="SM00094">
    <property type="entry name" value="TR_FER"/>
    <property type="match status" value="2"/>
</dbReference>
<dbReference type="PANTHER" id="PTHR11485">
    <property type="entry name" value="TRANSFERRIN"/>
    <property type="match status" value="1"/>
</dbReference>
<dbReference type="GO" id="GO:0005886">
    <property type="term" value="C:plasma membrane"/>
    <property type="evidence" value="ECO:0007669"/>
    <property type="project" value="TreeGrafter"/>
</dbReference>
<dbReference type="GO" id="GO:0005769">
    <property type="term" value="C:early endosome"/>
    <property type="evidence" value="ECO:0007669"/>
    <property type="project" value="TreeGrafter"/>
</dbReference>
<comment type="subcellular location">
    <subcellularLocation>
        <location evidence="1">Secreted</location>
    </subcellularLocation>
</comment>
<reference evidence="5 6" key="1">
    <citation type="journal article" date="2013" name="Science">
        <title>Genomic diversity and evolution of the head crest in the rock pigeon.</title>
        <authorList>
            <person name="Shapiro M.D."/>
            <person name="Kronenberg Z."/>
            <person name="Li C."/>
            <person name="Domyan E.T."/>
            <person name="Pan H."/>
            <person name="Campbell M."/>
            <person name="Tan H."/>
            <person name="Huff C.D."/>
            <person name="Hu H."/>
            <person name="Vickrey A.I."/>
            <person name="Nielsen S.C."/>
            <person name="Stringham S.A."/>
            <person name="Hu H."/>
            <person name="Willerslev E."/>
            <person name="Gilbert M.T."/>
            <person name="Yandell M."/>
            <person name="Zhang G."/>
            <person name="Wang J."/>
        </authorList>
    </citation>
    <scope>NUCLEOTIDE SEQUENCE [LARGE SCALE GENOMIC DNA]</scope>
    <source>
        <tissue evidence="5">Blood</tissue>
    </source>
</reference>
<evidence type="ECO:0000313" key="5">
    <source>
        <dbReference type="EMBL" id="PKK22764.1"/>
    </source>
</evidence>
<dbReference type="InterPro" id="IPR001156">
    <property type="entry name" value="Transferrin-like_dom"/>
</dbReference>
<dbReference type="InParanoid" id="A0A2I0LZA5"/>
<dbReference type="Pfam" id="PF00405">
    <property type="entry name" value="Transferrin"/>
    <property type="match status" value="2"/>
</dbReference>
<gene>
    <name evidence="5" type="ORF">A306_00008658</name>
</gene>
<keyword evidence="6" id="KW-1185">Reference proteome</keyword>
<evidence type="ECO:0000313" key="6">
    <source>
        <dbReference type="Proteomes" id="UP000053872"/>
    </source>
</evidence>
<dbReference type="EMBL" id="AKCR02000059">
    <property type="protein sequence ID" value="PKK22764.1"/>
    <property type="molecule type" value="Genomic_DNA"/>
</dbReference>
<keyword evidence="2" id="KW-0964">Secreted</keyword>
<dbReference type="FunFam" id="3.40.190.10:FF:000095">
    <property type="entry name" value="Lactotransferrin"/>
    <property type="match status" value="1"/>
</dbReference>
<dbReference type="STRING" id="8932.A0A2I0LZA5"/>
<sequence length="885" mass="97335">MEQSIADPKLLENVFWRPIWENKSPPYSEISLKIGKDAQTKQFTVSLAFPAPDSLTLLRPSVLEGAGLLPLPLSRGLLAWEPLGPPSDFSCWGTRGLNSLPGHRGWMAIPHRVFSPGFESEGRLRERGQDSSHMPRAQGRGTTNNRTFPSPGTQILTSFFDPTGKKFRWCTLSDLEQRKCAELSKALTAVLPLTTASSFARISCIRAHNTYDCIDKIRANKADAASLDAGDVYSAVKLYGLMVVAKEIYDQGNCVFAVAIAKRGTLDIRRLRGVRSCHNGARWTSGWNIPLGFLLARNDLSWDEAQPLSQVISEYFNASCIPGAGVAAPRLCALCQGQKSYVRDKNHFCETSSNEPFYDSEGAFRCLKSGVADVAFLDHLTIMSATESEQQEYELLCPGGTTAKLTEYSTCNLGKGPGRGIVTRHNFQKITNKFLTMIQRLFGRKGKERARFELFTSAPFGGKNLLFRDATQHLQLLEEQLEIAYVLGLDYVALLKGLGHEGSSLDNSIVRWCCISDAELRKCEEWALSIKSDPLVCVQATSMTKCIEMIKSSEADAVTLDATHVYIAGRCGLVPVAAECYGGDCAQAAKSMEETGKLIHLQHKALPPVYAVALAKKNAKQINIHNLRGRRSCHSHLYSPGGWLLPSRYAAGALENATGNCDIDSVYQNYFWKGCMPGADGNRCKVCIGESEVEGARVSSRCVASHNERYYGSMGALRCLVGNPSGRSFGDVAFLEHSNLLQNIQNLDSSGWAKGYSAMDFELLCPDGTRAAVTEWAGCNLGPIPPSAVMTRPVTVTKIYDFLMKSQESLGSKLDSEFHLFQSWKYGESDLLFKDTTQYLVHASHMSYQEILGESFFQLAESVFNCTPAGILDFCKQDICSSSSN</sequence>
<dbReference type="Proteomes" id="UP000053872">
    <property type="component" value="Unassembled WGS sequence"/>
</dbReference>
<evidence type="ECO:0000256" key="3">
    <source>
        <dbReference type="SAM" id="MobiDB-lite"/>
    </source>
</evidence>
<comment type="caution">
    <text evidence="5">The sequence shown here is derived from an EMBL/GenBank/DDBJ whole genome shotgun (WGS) entry which is preliminary data.</text>
</comment>
<organism evidence="5 6">
    <name type="scientific">Columba livia</name>
    <name type="common">Rock dove</name>
    <dbReference type="NCBI Taxonomy" id="8932"/>
    <lineage>
        <taxon>Eukaryota</taxon>
        <taxon>Metazoa</taxon>
        <taxon>Chordata</taxon>
        <taxon>Craniata</taxon>
        <taxon>Vertebrata</taxon>
        <taxon>Euteleostomi</taxon>
        <taxon>Archelosauria</taxon>
        <taxon>Archosauria</taxon>
        <taxon>Dinosauria</taxon>
        <taxon>Saurischia</taxon>
        <taxon>Theropoda</taxon>
        <taxon>Coelurosauria</taxon>
        <taxon>Aves</taxon>
        <taxon>Neognathae</taxon>
        <taxon>Neoaves</taxon>
        <taxon>Columbimorphae</taxon>
        <taxon>Columbiformes</taxon>
        <taxon>Columbidae</taxon>
        <taxon>Columba</taxon>
    </lineage>
</organism>
<feature type="region of interest" description="Disordered" evidence="3">
    <location>
        <begin position="121"/>
        <end position="148"/>
    </location>
</feature>
<feature type="domain" description="Transferrin-like" evidence="4">
    <location>
        <begin position="167"/>
        <end position="500"/>
    </location>
</feature>
<feature type="domain" description="Transferrin-like" evidence="4">
    <location>
        <begin position="510"/>
        <end position="865"/>
    </location>
</feature>
<evidence type="ECO:0000256" key="2">
    <source>
        <dbReference type="ARBA" id="ARBA00022525"/>
    </source>
</evidence>
<dbReference type="GO" id="GO:0055037">
    <property type="term" value="C:recycling endosome"/>
    <property type="evidence" value="ECO:0007669"/>
    <property type="project" value="TreeGrafter"/>
</dbReference>
<dbReference type="Gene3D" id="3.40.190.10">
    <property type="entry name" value="Periplasmic binding protein-like II"/>
    <property type="match status" value="4"/>
</dbReference>
<accession>A0A2I0LZA5</accession>
<feature type="compositionally biased region" description="Basic and acidic residues" evidence="3">
    <location>
        <begin position="121"/>
        <end position="130"/>
    </location>
</feature>
<name>A0A2I0LZA5_COLLI</name>
<proteinExistence type="predicted"/>
<dbReference type="AlphaFoldDB" id="A0A2I0LZA5"/>
<evidence type="ECO:0000259" key="4">
    <source>
        <dbReference type="PROSITE" id="PS51408"/>
    </source>
</evidence>
<evidence type="ECO:0000256" key="1">
    <source>
        <dbReference type="ARBA" id="ARBA00004613"/>
    </source>
</evidence>